<dbReference type="InterPro" id="IPR046342">
    <property type="entry name" value="CBS_dom_sf"/>
</dbReference>
<feature type="domain" description="CBS" evidence="2">
    <location>
        <begin position="9"/>
        <end position="66"/>
    </location>
</feature>
<evidence type="ECO:0000313" key="4">
    <source>
        <dbReference type="Proteomes" id="UP000195437"/>
    </source>
</evidence>
<protein>
    <recommendedName>
        <fullName evidence="2">CBS domain-containing protein</fullName>
    </recommendedName>
</protein>
<gene>
    <name evidence="3" type="ORF">CBW65_00580</name>
</gene>
<keyword evidence="4" id="KW-1185">Reference proteome</keyword>
<name>A0A1Y0IJZ3_9BACL</name>
<organism evidence="3 4">
    <name type="scientific">Tumebacillus avium</name>
    <dbReference type="NCBI Taxonomy" id="1903704"/>
    <lineage>
        <taxon>Bacteria</taxon>
        <taxon>Bacillati</taxon>
        <taxon>Bacillota</taxon>
        <taxon>Bacilli</taxon>
        <taxon>Bacillales</taxon>
        <taxon>Alicyclobacillaceae</taxon>
        <taxon>Tumebacillus</taxon>
    </lineage>
</organism>
<dbReference type="Proteomes" id="UP000195437">
    <property type="component" value="Chromosome"/>
</dbReference>
<evidence type="ECO:0000259" key="2">
    <source>
        <dbReference type="PROSITE" id="PS51371"/>
    </source>
</evidence>
<dbReference type="AlphaFoldDB" id="A0A1Y0IJZ3"/>
<proteinExistence type="predicted"/>
<dbReference type="Pfam" id="PF00571">
    <property type="entry name" value="CBS"/>
    <property type="match status" value="2"/>
</dbReference>
<reference evidence="4" key="1">
    <citation type="submission" date="2017-05" db="EMBL/GenBank/DDBJ databases">
        <authorList>
            <person name="Sung H."/>
        </authorList>
    </citation>
    <scope>NUCLEOTIDE SEQUENCE [LARGE SCALE GENOMIC DNA]</scope>
    <source>
        <strain evidence="4">AR23208</strain>
    </source>
</reference>
<dbReference type="EMBL" id="CP021434">
    <property type="protein sequence ID" value="ARU59704.1"/>
    <property type="molecule type" value="Genomic_DNA"/>
</dbReference>
<dbReference type="KEGG" id="tum:CBW65_00580"/>
<dbReference type="RefSeq" id="WP_087455092.1">
    <property type="nucleotide sequence ID" value="NZ_CP021434.1"/>
</dbReference>
<keyword evidence="1" id="KW-0129">CBS domain</keyword>
<dbReference type="Gene3D" id="3.10.580.10">
    <property type="entry name" value="CBS-domain"/>
    <property type="match status" value="1"/>
</dbReference>
<evidence type="ECO:0000313" key="3">
    <source>
        <dbReference type="EMBL" id="ARU59704.1"/>
    </source>
</evidence>
<dbReference type="SUPFAM" id="SSF54631">
    <property type="entry name" value="CBS-domain pair"/>
    <property type="match status" value="1"/>
</dbReference>
<accession>A0A1Y0IJZ3</accession>
<dbReference type="InterPro" id="IPR000644">
    <property type="entry name" value="CBS_dom"/>
</dbReference>
<sequence>MIVQQLKVEAHKVVTIEPTANLKELLAALDSCGFQHIPVVADGAFYGMVGYADVHKAYFESGNADQEQFLNAMKVEAITVNKNATIHEEGSIEDILKAIDRVPFIAVLSEEGTFTGIVTHSANFEMLRDALGMHKPGIRMTVSMPEMQGSLLKFADVVRKYSNIFGLLVLDDDADFGYRRVSFKVAPDADVDAITEDLRQIGVRVFHVTR</sequence>
<dbReference type="PROSITE" id="PS51371">
    <property type="entry name" value="CBS"/>
    <property type="match status" value="1"/>
</dbReference>
<evidence type="ECO:0000256" key="1">
    <source>
        <dbReference type="PROSITE-ProRule" id="PRU00703"/>
    </source>
</evidence>